<evidence type="ECO:0000313" key="2">
    <source>
        <dbReference type="EMBL" id="MBB5474846.1"/>
    </source>
</evidence>
<reference evidence="1 3" key="1">
    <citation type="submission" date="2019-07" db="EMBL/GenBank/DDBJ databases">
        <title>Whole genome shotgun sequence of Cellulomonas hominis NBRC 16055.</title>
        <authorList>
            <person name="Hosoyama A."/>
            <person name="Uohara A."/>
            <person name="Ohji S."/>
            <person name="Ichikawa N."/>
        </authorList>
    </citation>
    <scope>NUCLEOTIDE SEQUENCE [LARGE SCALE GENOMIC DNA]</scope>
    <source>
        <strain evidence="1 3">NBRC 16055</strain>
    </source>
</reference>
<evidence type="ECO:0000313" key="3">
    <source>
        <dbReference type="Proteomes" id="UP000321723"/>
    </source>
</evidence>
<dbReference type="RefSeq" id="WP_146839761.1">
    <property type="nucleotide sequence ID" value="NZ_BJVQ01000060.1"/>
</dbReference>
<evidence type="ECO:0000313" key="1">
    <source>
        <dbReference type="EMBL" id="GEL48070.1"/>
    </source>
</evidence>
<protein>
    <submittedName>
        <fullName evidence="1">Uncharacterized protein</fullName>
    </submittedName>
</protein>
<evidence type="ECO:0000313" key="4">
    <source>
        <dbReference type="Proteomes" id="UP000564629"/>
    </source>
</evidence>
<gene>
    <name evidence="1" type="ORF">CHO01_31860</name>
    <name evidence="2" type="ORF">HNR08_003582</name>
</gene>
<organism evidence="1 3">
    <name type="scientific">Cellulomonas hominis</name>
    <dbReference type="NCBI Taxonomy" id="156981"/>
    <lineage>
        <taxon>Bacteria</taxon>
        <taxon>Bacillati</taxon>
        <taxon>Actinomycetota</taxon>
        <taxon>Actinomycetes</taxon>
        <taxon>Micrococcales</taxon>
        <taxon>Cellulomonadaceae</taxon>
        <taxon>Cellulomonas</taxon>
    </lineage>
</organism>
<accession>A0A511FFP8</accession>
<name>A0A511FFP8_9CELL</name>
<dbReference type="EMBL" id="BJVQ01000060">
    <property type="protein sequence ID" value="GEL48070.1"/>
    <property type="molecule type" value="Genomic_DNA"/>
</dbReference>
<dbReference type="EMBL" id="JACHDN010000001">
    <property type="protein sequence ID" value="MBB5474846.1"/>
    <property type="molecule type" value="Genomic_DNA"/>
</dbReference>
<reference evidence="2 4" key="2">
    <citation type="submission" date="2020-08" db="EMBL/GenBank/DDBJ databases">
        <title>Sequencing the genomes of 1000 actinobacteria strains.</title>
        <authorList>
            <person name="Klenk H.-P."/>
        </authorList>
    </citation>
    <scope>NUCLEOTIDE SEQUENCE [LARGE SCALE GENOMIC DNA]</scope>
    <source>
        <strain evidence="2 4">DSM 9581</strain>
    </source>
</reference>
<dbReference type="AlphaFoldDB" id="A0A511FFP8"/>
<dbReference type="Proteomes" id="UP000321723">
    <property type="component" value="Unassembled WGS sequence"/>
</dbReference>
<proteinExistence type="predicted"/>
<dbReference type="Proteomes" id="UP000564629">
    <property type="component" value="Unassembled WGS sequence"/>
</dbReference>
<comment type="caution">
    <text evidence="1">The sequence shown here is derived from an EMBL/GenBank/DDBJ whole genome shotgun (WGS) entry which is preliminary data.</text>
</comment>
<keyword evidence="3" id="KW-1185">Reference proteome</keyword>
<sequence>MRSPPVAGSASPPGAYLQLLTTEDLADHLDEAIACATDGYVRLPSEQLRAARHLDDLLIDAEPDPRAPLR</sequence>